<evidence type="ECO:0000313" key="2">
    <source>
        <dbReference type="Proteomes" id="UP001177260"/>
    </source>
</evidence>
<dbReference type="EMBL" id="JAOPJF010000083">
    <property type="protein sequence ID" value="KAK1140409.1"/>
    <property type="molecule type" value="Genomic_DNA"/>
</dbReference>
<comment type="caution">
    <text evidence="1">The sequence shown here is derived from an EMBL/GenBank/DDBJ whole genome shotgun (WGS) entry which is preliminary data.</text>
</comment>
<protein>
    <submittedName>
        <fullName evidence="1">Kynurenine 3-monooxygenase, mitochondrial</fullName>
        <ecNumber evidence="1">1.14.13.9</ecNumber>
    </submittedName>
</protein>
<dbReference type="EC" id="1.14.13.9" evidence="1"/>
<organism evidence="1 2">
    <name type="scientific">Aspergillus melleus</name>
    <dbReference type="NCBI Taxonomy" id="138277"/>
    <lineage>
        <taxon>Eukaryota</taxon>
        <taxon>Fungi</taxon>
        <taxon>Dikarya</taxon>
        <taxon>Ascomycota</taxon>
        <taxon>Pezizomycotina</taxon>
        <taxon>Eurotiomycetes</taxon>
        <taxon>Eurotiomycetidae</taxon>
        <taxon>Eurotiales</taxon>
        <taxon>Aspergillaceae</taxon>
        <taxon>Aspergillus</taxon>
        <taxon>Aspergillus subgen. Circumdati</taxon>
    </lineage>
</organism>
<reference evidence="1 2" key="1">
    <citation type="journal article" date="2023" name="ACS Omega">
        <title>Identification of the Neoaspergillic Acid Biosynthesis Gene Cluster by Establishing an In Vitro CRISPR-Ribonucleoprotein Genetic System in Aspergillus melleus.</title>
        <authorList>
            <person name="Yuan B."/>
            <person name="Grau M.F."/>
            <person name="Murata R.M."/>
            <person name="Torok T."/>
            <person name="Venkateswaran K."/>
            <person name="Stajich J.E."/>
            <person name="Wang C.C.C."/>
        </authorList>
    </citation>
    <scope>NUCLEOTIDE SEQUENCE [LARGE SCALE GENOMIC DNA]</scope>
    <source>
        <strain evidence="1 2">IMV 1140</strain>
    </source>
</reference>
<gene>
    <name evidence="1" type="primary">BNA4_3</name>
    <name evidence="1" type="ORF">N8T08_010353</name>
</gene>
<dbReference type="Proteomes" id="UP001177260">
    <property type="component" value="Unassembled WGS sequence"/>
</dbReference>
<keyword evidence="2" id="KW-1185">Reference proteome</keyword>
<keyword evidence="1" id="KW-0560">Oxidoreductase</keyword>
<sequence length="192" mass="21303">MAMDAGAPEKAKIVIVGTGPVGSLAALYASVHHDNVEVYELRGDDRHTSSSTSSMLQKTINFTLSERGIRALEKSGRTDLLSVIMCTAIPMCGRIIHGRSATRQLTEIFHPYDVHGNSLYSLDRTALNRALRQEIEKTTNVKTFFHHKLVRTDLTARKTWLDQRGPITAPATREVDFDFLIGADGAHSIMRQ</sequence>
<accession>A0ACC3ARS7</accession>
<proteinExistence type="predicted"/>
<name>A0ACC3ARS7_9EURO</name>
<evidence type="ECO:0000313" key="1">
    <source>
        <dbReference type="EMBL" id="KAK1140409.1"/>
    </source>
</evidence>